<sequence>MADGSVIAIPPAWTLGWVALAYGGLSLVLFGLYGWDKRAARLGRQRVPEKRLQLLALIGGWPGGWLGQQLFRHKTRKLKFLLVFWLMALINLCGLIWLLWMLRRDWFRPLMVYLEP</sequence>
<keyword evidence="3" id="KW-1185">Reference proteome</keyword>
<evidence type="ECO:0000313" key="2">
    <source>
        <dbReference type="EMBL" id="MDV2080994.1"/>
    </source>
</evidence>
<keyword evidence="1" id="KW-0812">Transmembrane</keyword>
<feature type="transmembrane region" description="Helical" evidence="1">
    <location>
        <begin position="83"/>
        <end position="102"/>
    </location>
</feature>
<gene>
    <name evidence="2" type="ORF">RYS15_20075</name>
</gene>
<accession>A0ABU3W398</accession>
<keyword evidence="1" id="KW-1133">Transmembrane helix</keyword>
<reference evidence="2 3" key="1">
    <citation type="submission" date="2023-10" db="EMBL/GenBank/DDBJ databases">
        <title>Characteristics and mechanism of a salt-tolerant marine origin heterotrophic nitrifying- aerobic denitrifying bacteria Marinobacter xestospongiae HN1.</title>
        <authorList>
            <person name="Qi R."/>
        </authorList>
    </citation>
    <scope>NUCLEOTIDE SEQUENCE [LARGE SCALE GENOMIC DNA]</scope>
    <source>
        <strain evidence="2 3">HN1</strain>
    </source>
</reference>
<feature type="transmembrane region" description="Helical" evidence="1">
    <location>
        <begin position="12"/>
        <end position="33"/>
    </location>
</feature>
<dbReference type="InterPro" id="IPR010718">
    <property type="entry name" value="DUF1294"/>
</dbReference>
<evidence type="ECO:0000256" key="1">
    <source>
        <dbReference type="SAM" id="Phobius"/>
    </source>
</evidence>
<dbReference type="Proteomes" id="UP001269819">
    <property type="component" value="Unassembled WGS sequence"/>
</dbReference>
<proteinExistence type="predicted"/>
<organism evidence="2 3">
    <name type="scientific">Marinobacter xestospongiae</name>
    <dbReference type="NCBI Taxonomy" id="994319"/>
    <lineage>
        <taxon>Bacteria</taxon>
        <taxon>Pseudomonadati</taxon>
        <taxon>Pseudomonadota</taxon>
        <taxon>Gammaproteobacteria</taxon>
        <taxon>Pseudomonadales</taxon>
        <taxon>Marinobacteraceae</taxon>
        <taxon>Marinobacter</taxon>
    </lineage>
</organism>
<protein>
    <submittedName>
        <fullName evidence="2">DUF1294 domain-containing protein</fullName>
    </submittedName>
</protein>
<dbReference type="Pfam" id="PF06961">
    <property type="entry name" value="DUF1294"/>
    <property type="match status" value="1"/>
</dbReference>
<dbReference type="EMBL" id="JAWIIJ010000023">
    <property type="protein sequence ID" value="MDV2080994.1"/>
    <property type="molecule type" value="Genomic_DNA"/>
</dbReference>
<dbReference type="RefSeq" id="WP_316975321.1">
    <property type="nucleotide sequence ID" value="NZ_JAWIIJ010000023.1"/>
</dbReference>
<name>A0ABU3W398_9GAMM</name>
<evidence type="ECO:0000313" key="3">
    <source>
        <dbReference type="Proteomes" id="UP001269819"/>
    </source>
</evidence>
<comment type="caution">
    <text evidence="2">The sequence shown here is derived from an EMBL/GenBank/DDBJ whole genome shotgun (WGS) entry which is preliminary data.</text>
</comment>
<keyword evidence="1" id="KW-0472">Membrane</keyword>